<keyword evidence="2" id="KW-0732">Signal</keyword>
<feature type="compositionally biased region" description="Polar residues" evidence="1">
    <location>
        <begin position="143"/>
        <end position="163"/>
    </location>
</feature>
<feature type="signal peptide" evidence="2">
    <location>
        <begin position="1"/>
        <end position="16"/>
    </location>
</feature>
<feature type="compositionally biased region" description="Acidic residues" evidence="1">
    <location>
        <begin position="175"/>
        <end position="199"/>
    </location>
</feature>
<reference evidence="3" key="1">
    <citation type="submission" date="2021-12" db="EMBL/GenBank/DDBJ databases">
        <authorList>
            <person name="Martin H S."/>
        </authorList>
    </citation>
    <scope>NUCLEOTIDE SEQUENCE</scope>
</reference>
<dbReference type="OrthoDB" id="8192965at2759"/>
<dbReference type="AlphaFoldDB" id="A0A8J9URP1"/>
<feature type="compositionally biased region" description="Polar residues" evidence="1">
    <location>
        <begin position="116"/>
        <end position="125"/>
    </location>
</feature>
<evidence type="ECO:0000256" key="2">
    <source>
        <dbReference type="SAM" id="SignalP"/>
    </source>
</evidence>
<keyword evidence="4" id="KW-1185">Reference proteome</keyword>
<feature type="compositionally biased region" description="Polar residues" evidence="1">
    <location>
        <begin position="212"/>
        <end position="225"/>
    </location>
</feature>
<dbReference type="EMBL" id="OV170221">
    <property type="protein sequence ID" value="CAH0713555.1"/>
    <property type="molecule type" value="Genomic_DNA"/>
</dbReference>
<feature type="non-terminal residue" evidence="3">
    <location>
        <position position="312"/>
    </location>
</feature>
<dbReference type="Proteomes" id="UP000838878">
    <property type="component" value="Chromosome 1"/>
</dbReference>
<proteinExistence type="predicted"/>
<name>A0A8J9URP1_9NEOP</name>
<evidence type="ECO:0000313" key="3">
    <source>
        <dbReference type="EMBL" id="CAH0713555.1"/>
    </source>
</evidence>
<feature type="region of interest" description="Disordered" evidence="1">
    <location>
        <begin position="270"/>
        <end position="312"/>
    </location>
</feature>
<sequence>MILLFIISQLAVAIIANSVHKYPYVFLLDVGNEEIQNLNTEQIRFTISGGSLAIKYPATGEGDTIRHVRVSGIDFGTNLKASIVQGGPGYKYVVLVFLGNPGVSYNAVVTLQTESNVDSSNMNSDTENKSSDSNDSAEETDDSTQQKTTYSENALITQSSSNVYKYINSGHSDVNDNDNDNGDETQNNDEEEGDNEDDKDQSNQENSDDDIQSGTYLESDNSENTAEIKPLGSQNDERYGKYEAFKPVIIGGVRFYPQAAIYSQDGYSKPIYDQENHVDDEENEQSNDNINDIDYKDSNNNLSSDYVSPVEY</sequence>
<evidence type="ECO:0000256" key="1">
    <source>
        <dbReference type="SAM" id="MobiDB-lite"/>
    </source>
</evidence>
<organism evidence="3 4">
    <name type="scientific">Brenthis ino</name>
    <name type="common">lesser marbled fritillary</name>
    <dbReference type="NCBI Taxonomy" id="405034"/>
    <lineage>
        <taxon>Eukaryota</taxon>
        <taxon>Metazoa</taxon>
        <taxon>Ecdysozoa</taxon>
        <taxon>Arthropoda</taxon>
        <taxon>Hexapoda</taxon>
        <taxon>Insecta</taxon>
        <taxon>Pterygota</taxon>
        <taxon>Neoptera</taxon>
        <taxon>Endopterygota</taxon>
        <taxon>Lepidoptera</taxon>
        <taxon>Glossata</taxon>
        <taxon>Ditrysia</taxon>
        <taxon>Papilionoidea</taxon>
        <taxon>Nymphalidae</taxon>
        <taxon>Heliconiinae</taxon>
        <taxon>Argynnini</taxon>
        <taxon>Brenthis</taxon>
    </lineage>
</organism>
<evidence type="ECO:0000313" key="4">
    <source>
        <dbReference type="Proteomes" id="UP000838878"/>
    </source>
</evidence>
<dbReference type="InterPro" id="IPR031734">
    <property type="entry name" value="MBF2"/>
</dbReference>
<accession>A0A8J9URP1</accession>
<dbReference type="Pfam" id="PF15868">
    <property type="entry name" value="MBF2"/>
    <property type="match status" value="1"/>
</dbReference>
<feature type="chain" id="PRO_5035433913" evidence="2">
    <location>
        <begin position="17"/>
        <end position="312"/>
    </location>
</feature>
<feature type="region of interest" description="Disordered" evidence="1">
    <location>
        <begin position="116"/>
        <end position="233"/>
    </location>
</feature>
<protein>
    <submittedName>
        <fullName evidence="3">Uncharacterized protein</fullName>
    </submittedName>
</protein>
<gene>
    <name evidence="3" type="ORF">BINO364_LOCUS705</name>
</gene>